<dbReference type="InterPro" id="IPR051624">
    <property type="entry name" value="RMD1/Sad1-interacting"/>
</dbReference>
<dbReference type="Proteomes" id="UP000317093">
    <property type="component" value="Chromosome"/>
</dbReference>
<dbReference type="RefSeq" id="WP_419193348.1">
    <property type="nucleotide sequence ID" value="NZ_CP036279.1"/>
</dbReference>
<evidence type="ECO:0000313" key="4">
    <source>
        <dbReference type="EMBL" id="QDU60585.1"/>
    </source>
</evidence>
<dbReference type="PANTHER" id="PTHR16255">
    <property type="entry name" value="REQUIRED FOR MEIOTIC NUCLEAR DIVISION PROTEIN 1 HOMOLOG"/>
    <property type="match status" value="1"/>
</dbReference>
<evidence type="ECO:0000313" key="5">
    <source>
        <dbReference type="Proteomes" id="UP000317093"/>
    </source>
</evidence>
<evidence type="ECO:0000256" key="2">
    <source>
        <dbReference type="SAM" id="Phobius"/>
    </source>
</evidence>
<accession>A0A518B0V1</accession>
<dbReference type="EMBL" id="CP036279">
    <property type="protein sequence ID" value="QDU60585.1"/>
    <property type="molecule type" value="Genomic_DNA"/>
</dbReference>
<name>A0A518B0V1_9BACT</name>
<feature type="domain" description="DUF155" evidence="3">
    <location>
        <begin position="71"/>
        <end position="238"/>
    </location>
</feature>
<reference evidence="4 5" key="1">
    <citation type="submission" date="2019-02" db="EMBL/GenBank/DDBJ databases">
        <title>Deep-cultivation of Planctomycetes and their phenomic and genomic characterization uncovers novel biology.</title>
        <authorList>
            <person name="Wiegand S."/>
            <person name="Jogler M."/>
            <person name="Boedeker C."/>
            <person name="Pinto D."/>
            <person name="Vollmers J."/>
            <person name="Rivas-Marin E."/>
            <person name="Kohn T."/>
            <person name="Peeters S.H."/>
            <person name="Heuer A."/>
            <person name="Rast P."/>
            <person name="Oberbeckmann S."/>
            <person name="Bunk B."/>
            <person name="Jeske O."/>
            <person name="Meyerdierks A."/>
            <person name="Storesund J.E."/>
            <person name="Kallscheuer N."/>
            <person name="Luecker S."/>
            <person name="Lage O.M."/>
            <person name="Pohl T."/>
            <person name="Merkel B.J."/>
            <person name="Hornburger P."/>
            <person name="Mueller R.-W."/>
            <person name="Bruemmer F."/>
            <person name="Labrenz M."/>
            <person name="Spormann A.M."/>
            <person name="Op den Camp H."/>
            <person name="Overmann J."/>
            <person name="Amann R."/>
            <person name="Jetten M.S.M."/>
            <person name="Mascher T."/>
            <person name="Medema M.H."/>
            <person name="Devos D.P."/>
            <person name="Kaster A.-K."/>
            <person name="Ovreas L."/>
            <person name="Rohde M."/>
            <person name="Galperin M.Y."/>
            <person name="Jogler C."/>
        </authorList>
    </citation>
    <scope>NUCLEOTIDE SEQUENCE [LARGE SCALE GENOMIC DNA]</scope>
    <source>
        <strain evidence="4 5">Pan216</strain>
    </source>
</reference>
<dbReference type="KEGG" id="knv:Pan216_14320"/>
<keyword evidence="5" id="KW-1185">Reference proteome</keyword>
<dbReference type="PANTHER" id="PTHR16255:SF1">
    <property type="entry name" value="REQUIRED FOR MEIOTIC NUCLEAR DIVISION PROTEIN 1 HOMOLOG"/>
    <property type="match status" value="1"/>
</dbReference>
<dbReference type="AlphaFoldDB" id="A0A518B0V1"/>
<sequence length="288" mass="32638">MTSIISSSQDRSADDPSDPSAGKSLPLELKAPVEVRVLFLGERLDLRDLAAGPHLWARPLAVRAGQEGVAVLFRYGAVVLFALPPVEEASFLKSLAPMIQGRFAKPETDEARLLLAQEGEERAGNDLIHLRELSLPRLLIVADILAKSVVLAHYEVRLLERFDRLEPIASQLRHGVTRGRAAKELLGHVGDTLLMQQRMVGRAEVSDRPETLWECPELETLFQRLQDEYELTERHRALDRKLELIQETAKTVLDLSNFRRSLRVEWYIVFLIVVEILLTLYELFVRGH</sequence>
<protein>
    <recommendedName>
        <fullName evidence="3">DUF155 domain-containing protein</fullName>
    </recommendedName>
</protein>
<gene>
    <name evidence="4" type="ORF">Pan216_14320</name>
</gene>
<evidence type="ECO:0000256" key="1">
    <source>
        <dbReference type="SAM" id="MobiDB-lite"/>
    </source>
</evidence>
<proteinExistence type="predicted"/>
<feature type="compositionally biased region" description="Low complexity" evidence="1">
    <location>
        <begin position="1"/>
        <end position="10"/>
    </location>
</feature>
<organism evidence="4 5">
    <name type="scientific">Kolteria novifilia</name>
    <dbReference type="NCBI Taxonomy" id="2527975"/>
    <lineage>
        <taxon>Bacteria</taxon>
        <taxon>Pseudomonadati</taxon>
        <taxon>Planctomycetota</taxon>
        <taxon>Planctomycetia</taxon>
        <taxon>Kolteriales</taxon>
        <taxon>Kolteriaceae</taxon>
        <taxon>Kolteria</taxon>
    </lineage>
</organism>
<keyword evidence="2" id="KW-1133">Transmembrane helix</keyword>
<dbReference type="InterPro" id="IPR003734">
    <property type="entry name" value="DUF155"/>
</dbReference>
<feature type="transmembrane region" description="Helical" evidence="2">
    <location>
        <begin position="266"/>
        <end position="285"/>
    </location>
</feature>
<dbReference type="Pfam" id="PF02582">
    <property type="entry name" value="DUF155"/>
    <property type="match status" value="1"/>
</dbReference>
<keyword evidence="2" id="KW-0812">Transmembrane</keyword>
<feature type="region of interest" description="Disordered" evidence="1">
    <location>
        <begin position="1"/>
        <end position="25"/>
    </location>
</feature>
<keyword evidence="2" id="KW-0472">Membrane</keyword>
<evidence type="ECO:0000259" key="3">
    <source>
        <dbReference type="Pfam" id="PF02582"/>
    </source>
</evidence>